<accession>A0A4P6P517</accession>
<proteinExistence type="predicted"/>
<evidence type="ECO:0000256" key="2">
    <source>
        <dbReference type="ARBA" id="ARBA00012528"/>
    </source>
</evidence>
<dbReference type="SMART" id="SM00267">
    <property type="entry name" value="GGDEF"/>
    <property type="match status" value="1"/>
</dbReference>
<protein>
    <recommendedName>
        <fullName evidence="2">diguanylate cyclase</fullName>
        <ecNumber evidence="2">2.7.7.65</ecNumber>
    </recommendedName>
</protein>
<reference evidence="7 8" key="1">
    <citation type="submission" date="2018-12" db="EMBL/GenBank/DDBJ databases">
        <title>Complete genome of Litorilituus sediminis.</title>
        <authorList>
            <person name="Liu A."/>
            <person name="Rong J."/>
        </authorList>
    </citation>
    <scope>NUCLEOTIDE SEQUENCE [LARGE SCALE GENOMIC DNA]</scope>
    <source>
        <strain evidence="7 8">JCM 17549</strain>
    </source>
</reference>
<organism evidence="7 8">
    <name type="scientific">Litorilituus sediminis</name>
    <dbReference type="NCBI Taxonomy" id="718192"/>
    <lineage>
        <taxon>Bacteria</taxon>
        <taxon>Pseudomonadati</taxon>
        <taxon>Pseudomonadota</taxon>
        <taxon>Gammaproteobacteria</taxon>
        <taxon>Alteromonadales</taxon>
        <taxon>Colwelliaceae</taxon>
        <taxon>Litorilituus</taxon>
    </lineage>
</organism>
<keyword evidence="4" id="KW-0472">Membrane</keyword>
<evidence type="ECO:0000259" key="6">
    <source>
        <dbReference type="PROSITE" id="PS50887"/>
    </source>
</evidence>
<keyword evidence="4" id="KW-1133">Transmembrane helix</keyword>
<dbReference type="SMART" id="SM00028">
    <property type="entry name" value="TPR"/>
    <property type="match status" value="5"/>
</dbReference>
<keyword evidence="5" id="KW-0732">Signal</keyword>
<evidence type="ECO:0000313" key="8">
    <source>
        <dbReference type="Proteomes" id="UP000290244"/>
    </source>
</evidence>
<keyword evidence="8" id="KW-1185">Reference proteome</keyword>
<dbReference type="SUPFAM" id="SSF55073">
    <property type="entry name" value="Nucleotide cyclase"/>
    <property type="match status" value="1"/>
</dbReference>
<evidence type="ECO:0000256" key="4">
    <source>
        <dbReference type="SAM" id="Phobius"/>
    </source>
</evidence>
<dbReference type="InterPro" id="IPR019734">
    <property type="entry name" value="TPR_rpt"/>
</dbReference>
<dbReference type="InterPro" id="IPR043128">
    <property type="entry name" value="Rev_trsase/Diguanyl_cyclase"/>
</dbReference>
<dbReference type="EMBL" id="CP034759">
    <property type="protein sequence ID" value="QBG36766.1"/>
    <property type="molecule type" value="Genomic_DNA"/>
</dbReference>
<dbReference type="PANTHER" id="PTHR45138:SF9">
    <property type="entry name" value="DIGUANYLATE CYCLASE DGCM-RELATED"/>
    <property type="match status" value="1"/>
</dbReference>
<dbReference type="NCBIfam" id="TIGR00254">
    <property type="entry name" value="GGDEF"/>
    <property type="match status" value="1"/>
</dbReference>
<evidence type="ECO:0000313" key="7">
    <source>
        <dbReference type="EMBL" id="QBG36766.1"/>
    </source>
</evidence>
<name>A0A4P6P517_9GAMM</name>
<dbReference type="EC" id="2.7.7.65" evidence="2"/>
<dbReference type="AlphaFoldDB" id="A0A4P6P517"/>
<dbReference type="PANTHER" id="PTHR45138">
    <property type="entry name" value="REGULATORY COMPONENTS OF SENSORY TRANSDUCTION SYSTEM"/>
    <property type="match status" value="1"/>
</dbReference>
<dbReference type="InterPro" id="IPR000160">
    <property type="entry name" value="GGDEF_dom"/>
</dbReference>
<feature type="domain" description="GGDEF" evidence="6">
    <location>
        <begin position="499"/>
        <end position="633"/>
    </location>
</feature>
<dbReference type="Proteomes" id="UP000290244">
    <property type="component" value="Chromosome"/>
</dbReference>
<dbReference type="FunFam" id="3.30.70.270:FF:000001">
    <property type="entry name" value="Diguanylate cyclase domain protein"/>
    <property type="match status" value="1"/>
</dbReference>
<dbReference type="InterPro" id="IPR011990">
    <property type="entry name" value="TPR-like_helical_dom_sf"/>
</dbReference>
<dbReference type="OrthoDB" id="6191081at2"/>
<dbReference type="Gene3D" id="3.30.70.270">
    <property type="match status" value="1"/>
</dbReference>
<dbReference type="SUPFAM" id="SSF48452">
    <property type="entry name" value="TPR-like"/>
    <property type="match status" value="1"/>
</dbReference>
<evidence type="ECO:0000256" key="5">
    <source>
        <dbReference type="SAM" id="SignalP"/>
    </source>
</evidence>
<feature type="transmembrane region" description="Helical" evidence="4">
    <location>
        <begin position="436"/>
        <end position="456"/>
    </location>
</feature>
<evidence type="ECO:0000256" key="1">
    <source>
        <dbReference type="ARBA" id="ARBA00001946"/>
    </source>
</evidence>
<comment type="catalytic activity">
    <reaction evidence="3">
        <text>2 GTP = 3',3'-c-di-GMP + 2 diphosphate</text>
        <dbReference type="Rhea" id="RHEA:24898"/>
        <dbReference type="ChEBI" id="CHEBI:33019"/>
        <dbReference type="ChEBI" id="CHEBI:37565"/>
        <dbReference type="ChEBI" id="CHEBI:58805"/>
        <dbReference type="EC" id="2.7.7.65"/>
    </reaction>
</comment>
<gene>
    <name evidence="7" type="ORF">EMK97_14065</name>
</gene>
<dbReference type="Pfam" id="PF00990">
    <property type="entry name" value="GGDEF"/>
    <property type="match status" value="1"/>
</dbReference>
<sequence>MKISLFNSILNKLIVLLWLCSFMGMAQAQVTIEGVELKDYSKNIYLKPWHSYQQLVALPDTYPAMDKQTHLWWLLRKAEAEHLLYLYPQYVETVTAAEQLLVDASKDDFSSEQVISVNLFLGIYFQKESRYQEARQRLTLALEQAKAENLSYLFIRSKQELAYTLSLTEHYEASLSDMQAAYIDAFALNDEFLIATINEVYGAIYGYMQEYGKSIEYYQKALKSYQLLNYPSYTAEAYNGLAATFRYWQKYDKAIAYYKKYRQVVSQFHSGEILYFADYGLGMSYAEKGDCQQAIIVIDRALQLDGLIDYDAELLKRKAQCLIALNELEQAEQALKRASDIFAQLPELTNTRWQIEVDKIASSLAFAQGDGNKAYQLLLAYHEKNNALLEAKSSERLAKLRTNLEMERQGVESSLLKQRAKVLKLQVEQQEQKNQLQSYIIIMAGILVIFAAFVLVMQRKSHEKIQALSVIDPLSKLFNRRYIFNYLDRFLINSSGSRGSIAVLLIDIDDFKLINDRYGHPFGDYVIREVADIAQKTFRSEDVLGRIGGEEFMCILSRLDINQVMDIANRLVSQVAEHEFTDEHKQAVKVTLSIGVAQRSDTAPDSENLYAQADKALYQAKHNGKNCVIQYRQHMRHPYQSSQT</sequence>
<keyword evidence="4" id="KW-0812">Transmembrane</keyword>
<dbReference type="KEGG" id="lsd:EMK97_14065"/>
<evidence type="ECO:0000256" key="3">
    <source>
        <dbReference type="ARBA" id="ARBA00034247"/>
    </source>
</evidence>
<dbReference type="Pfam" id="PF13424">
    <property type="entry name" value="TPR_12"/>
    <property type="match status" value="1"/>
</dbReference>
<dbReference type="InterPro" id="IPR029787">
    <property type="entry name" value="Nucleotide_cyclase"/>
</dbReference>
<dbReference type="PROSITE" id="PS50887">
    <property type="entry name" value="GGDEF"/>
    <property type="match status" value="1"/>
</dbReference>
<comment type="cofactor">
    <cofactor evidence="1">
        <name>Mg(2+)</name>
        <dbReference type="ChEBI" id="CHEBI:18420"/>
    </cofactor>
</comment>
<dbReference type="InterPro" id="IPR050469">
    <property type="entry name" value="Diguanylate_Cyclase"/>
</dbReference>
<feature type="chain" id="PRO_5020181104" description="diguanylate cyclase" evidence="5">
    <location>
        <begin position="29"/>
        <end position="644"/>
    </location>
</feature>
<dbReference type="GO" id="GO:0052621">
    <property type="term" value="F:diguanylate cyclase activity"/>
    <property type="evidence" value="ECO:0007669"/>
    <property type="project" value="UniProtKB-EC"/>
</dbReference>
<dbReference type="CDD" id="cd01949">
    <property type="entry name" value="GGDEF"/>
    <property type="match status" value="1"/>
</dbReference>
<dbReference type="Gene3D" id="1.25.40.10">
    <property type="entry name" value="Tetratricopeptide repeat domain"/>
    <property type="match status" value="2"/>
</dbReference>
<feature type="signal peptide" evidence="5">
    <location>
        <begin position="1"/>
        <end position="28"/>
    </location>
</feature>